<evidence type="ECO:0000313" key="1">
    <source>
        <dbReference type="EMBL" id="KFF03877.1"/>
    </source>
</evidence>
<name>A0A085ZHG3_9FLAO</name>
<protein>
    <submittedName>
        <fullName evidence="1">Uncharacterized protein</fullName>
    </submittedName>
</protein>
<dbReference type="RefSeq" id="WP_034704524.1">
    <property type="nucleotide sequence ID" value="NZ_JPRO01000007.1"/>
</dbReference>
<gene>
    <name evidence="1" type="ORF">IX38_10760</name>
</gene>
<reference evidence="1 2" key="1">
    <citation type="submission" date="2014-07" db="EMBL/GenBank/DDBJ databases">
        <title>Genome of Chryseobacterium luteum DSM 18605.</title>
        <authorList>
            <person name="Stropko S.J."/>
            <person name="Pipes S.E."/>
            <person name="Newman J.D."/>
        </authorList>
    </citation>
    <scope>NUCLEOTIDE SEQUENCE [LARGE SCALE GENOMIC DNA]</scope>
    <source>
        <strain evidence="1 2">DSM 18605</strain>
    </source>
</reference>
<dbReference type="eggNOG" id="ENOG5033ZY5">
    <property type="taxonomic scope" value="Bacteria"/>
</dbReference>
<sequence>MLFTKITDNSECSCLTESYVDLSNTFARRVRKAPDMKEGDFKNHYERDQHPISVECEDICGYHGVSVEIWNDASSSTLLEKYQATANYSPKYKNNISVFKFKNDAGVVKYTPNQEVYNEFHYDFFKEDTFIVDRLELVKMIPLIPTKNA</sequence>
<dbReference type="EMBL" id="JPRO01000007">
    <property type="protein sequence ID" value="KFF03877.1"/>
    <property type="molecule type" value="Genomic_DNA"/>
</dbReference>
<keyword evidence="2" id="KW-1185">Reference proteome</keyword>
<dbReference type="AlphaFoldDB" id="A0A085ZHG3"/>
<organism evidence="1 2">
    <name type="scientific">Chryseobacterium luteum</name>
    <dbReference type="NCBI Taxonomy" id="421531"/>
    <lineage>
        <taxon>Bacteria</taxon>
        <taxon>Pseudomonadati</taxon>
        <taxon>Bacteroidota</taxon>
        <taxon>Flavobacteriia</taxon>
        <taxon>Flavobacteriales</taxon>
        <taxon>Weeksellaceae</taxon>
        <taxon>Chryseobacterium group</taxon>
        <taxon>Chryseobacterium</taxon>
    </lineage>
</organism>
<dbReference type="STRING" id="421531.IX38_10760"/>
<comment type="caution">
    <text evidence="1">The sequence shown here is derived from an EMBL/GenBank/DDBJ whole genome shotgun (WGS) entry which is preliminary data.</text>
</comment>
<accession>A0A085ZHG3</accession>
<proteinExistence type="predicted"/>
<dbReference type="Proteomes" id="UP000028703">
    <property type="component" value="Unassembled WGS sequence"/>
</dbReference>
<dbReference type="OrthoDB" id="1272525at2"/>
<evidence type="ECO:0000313" key="2">
    <source>
        <dbReference type="Proteomes" id="UP000028703"/>
    </source>
</evidence>